<comment type="subcellular location">
    <subcellularLocation>
        <location evidence="1 8">Nucleus</location>
    </subcellularLocation>
</comment>
<proteinExistence type="inferred from homology"/>
<comment type="function">
    <text evidence="8">Aux/IAA proteins are short-lived transcriptional factors that function as repressors of early auxin response genes at low auxin concentrations.</text>
</comment>
<evidence type="ECO:0000256" key="6">
    <source>
        <dbReference type="ARBA" id="ARBA00023242"/>
    </source>
</evidence>
<dbReference type="TAIR" id="AT4G28640">
    <property type="gene designation" value="IAA11"/>
</dbReference>
<evidence type="ECO:0000256" key="8">
    <source>
        <dbReference type="RuleBase" id="RU004549"/>
    </source>
</evidence>
<evidence type="ECO:0000256" key="7">
    <source>
        <dbReference type="ARBA" id="ARBA00023294"/>
    </source>
</evidence>
<dbReference type="PANTHER" id="PTHR31734:SF6">
    <property type="entry name" value="AUXIN-RESPONSIVE PROTEIN IAA11"/>
    <property type="match status" value="1"/>
</dbReference>
<feature type="transmembrane region" description="Helical" evidence="9">
    <location>
        <begin position="277"/>
        <end position="300"/>
    </location>
</feature>
<comment type="subunit">
    <text evidence="8">Homodimers and heterodimers.</text>
</comment>
<keyword evidence="9" id="KW-0812">Transmembrane</keyword>
<evidence type="ECO:0000313" key="12">
    <source>
        <dbReference type="EMBL" id="AEE85516.1"/>
    </source>
</evidence>
<sequence>MEGGSASGSASALSNDENLVVSCEDSSSPIGNELELGLTLSLGRKGYRDCRVYADDSSSSSSSSSLSRASVIAGIKRTADSMAATSGQVVGWPPIRTYRMNSMVNQAKASATEDPNLEISQAVNKNRSDSTKMRNSMFVKVTMDGIPIGRKIDLNAHKCYESLSNTLEEMFLKPKLGSRTLETDGHMETPVKILPDGSSGLVLTYEDKEGDWMLVGDVPWGMFIGSVRRLRIMKTSEATGKDDIMKQIIIYEEPFMFEAVIRQITDQREDKNIVRSFFFFSPLYSFFFGSAIFLLVSYMFSL</sequence>
<keyword evidence="4 8" id="KW-0805">Transcription regulation</keyword>
<reference evidence="13" key="2">
    <citation type="journal article" date="2017" name="Plant J.">
        <title>Araport11: a complete reannotation of the Arabidopsis thaliana reference genome.</title>
        <authorList>
            <person name="Cheng C.Y."/>
            <person name="Krishnakumar V."/>
            <person name="Chan A.P."/>
            <person name="Thibaud-Nissen F."/>
            <person name="Schobel S."/>
            <person name="Town C.D."/>
        </authorList>
    </citation>
    <scope>GENOME REANNOTATION</scope>
    <source>
        <strain evidence="13">cv. Columbia</strain>
    </source>
</reference>
<dbReference type="GO" id="GO:0009734">
    <property type="term" value="P:auxin-activated signaling pathway"/>
    <property type="evidence" value="ECO:0007669"/>
    <property type="project" value="UniProtKB-UniRule"/>
</dbReference>
<dbReference type="Pfam" id="PF02309">
    <property type="entry name" value="AUX_IAA"/>
    <property type="match status" value="1"/>
</dbReference>
<dbReference type="PROSITE" id="PS51745">
    <property type="entry name" value="PB1"/>
    <property type="match status" value="1"/>
</dbReference>
<comment type="similarity">
    <text evidence="2 8">Belongs to the Aux/IAA family.</text>
</comment>
<gene>
    <name evidence="12 14" type="primary">IAA11</name>
    <name evidence="11 12" type="ordered locus">At4g28640</name>
    <name evidence="12" type="ORF">T5F17.90</name>
    <name evidence="12" type="ORF">T5F17_90</name>
</gene>
<evidence type="ECO:0000256" key="2">
    <source>
        <dbReference type="ARBA" id="ARBA00006728"/>
    </source>
</evidence>
<keyword evidence="3 8" id="KW-0678">Repressor</keyword>
<dbReference type="AlphaFoldDB" id="A8MR39"/>
<dbReference type="EMBL" id="CP002687">
    <property type="protein sequence ID" value="AEE85516.1"/>
    <property type="molecule type" value="Genomic_DNA"/>
</dbReference>
<dbReference type="ExpressionAtlas" id="A8MR39">
    <property type="expression patterns" value="baseline and differential"/>
</dbReference>
<accession>A8MR39</accession>
<dbReference type="Araport" id="AT4G28640"/>
<protein>
    <recommendedName>
        <fullName evidence="8">Auxin-responsive protein</fullName>
    </recommendedName>
</protein>
<dbReference type="GO" id="GO:0006355">
    <property type="term" value="P:regulation of DNA-templated transcription"/>
    <property type="evidence" value="ECO:0007669"/>
    <property type="project" value="InterPro"/>
</dbReference>
<keyword evidence="6 8" id="KW-0539">Nucleus</keyword>
<keyword evidence="5 8" id="KW-0804">Transcription</keyword>
<dbReference type="GO" id="GO:0005634">
    <property type="term" value="C:nucleus"/>
    <property type="evidence" value="ECO:0007669"/>
    <property type="project" value="UniProtKB-SubCell"/>
</dbReference>
<organism evidence="12 13">
    <name type="scientific">Arabidopsis thaliana</name>
    <name type="common">Mouse-ear cress</name>
    <dbReference type="NCBI Taxonomy" id="3702"/>
    <lineage>
        <taxon>Eukaryota</taxon>
        <taxon>Viridiplantae</taxon>
        <taxon>Streptophyta</taxon>
        <taxon>Embryophyta</taxon>
        <taxon>Tracheophyta</taxon>
        <taxon>Spermatophyta</taxon>
        <taxon>Magnoliopsida</taxon>
        <taxon>eudicotyledons</taxon>
        <taxon>Gunneridae</taxon>
        <taxon>Pentapetalae</taxon>
        <taxon>rosids</taxon>
        <taxon>malvids</taxon>
        <taxon>Brassicales</taxon>
        <taxon>Brassicaceae</taxon>
        <taxon>Camelineae</taxon>
        <taxon>Arabidopsis</taxon>
    </lineage>
</organism>
<evidence type="ECO:0000256" key="9">
    <source>
        <dbReference type="SAM" id="Phobius"/>
    </source>
</evidence>
<evidence type="ECO:0000313" key="13">
    <source>
        <dbReference type="Proteomes" id="UP000006548"/>
    </source>
</evidence>
<evidence type="ECO:0000256" key="1">
    <source>
        <dbReference type="ARBA" id="ARBA00004123"/>
    </source>
</evidence>
<evidence type="ECO:0000313" key="11">
    <source>
        <dbReference type="Araport" id="AT4G28640"/>
    </source>
</evidence>
<dbReference type="InterPro" id="IPR053793">
    <property type="entry name" value="PB1-like"/>
</dbReference>
<dbReference type="PANTHER" id="PTHR31734">
    <property type="entry name" value="AUXIN-RESPONSIVE PROTEIN IAA17"/>
    <property type="match status" value="1"/>
</dbReference>
<evidence type="ECO:0000256" key="5">
    <source>
        <dbReference type="ARBA" id="ARBA00023163"/>
    </source>
</evidence>
<dbReference type="SUPFAM" id="SSF54277">
    <property type="entry name" value="CAD &amp; PB1 domains"/>
    <property type="match status" value="1"/>
</dbReference>
<keyword evidence="7 8" id="KW-0927">Auxin signaling pathway</keyword>
<dbReference type="InterPro" id="IPR033389">
    <property type="entry name" value="AUX/IAA_dom"/>
</dbReference>
<dbReference type="InterPro" id="IPR003311">
    <property type="entry name" value="AUX_IAA"/>
</dbReference>
<dbReference type="Gene3D" id="3.10.20.90">
    <property type="entry name" value="Phosphatidylinositol 3-kinase Catalytic Subunit, Chain A, domain 1"/>
    <property type="match status" value="1"/>
</dbReference>
<reference evidence="12 13" key="1">
    <citation type="journal article" date="1999" name="Nature">
        <title>Sequence and analysis of chromosome 4 of the plant Arabidopsis thaliana.</title>
        <authorList>
            <consortium name="EU"/>
            <consortium name="CSHL and WU Arabidopsis Sequencing Project"/>
            <person name="Mayer K."/>
            <person name="Schuller C."/>
            <person name="Wambutt R."/>
            <person name="Murphy G."/>
            <person name="Volckaert G."/>
            <person name="Pohl T."/>
            <person name="Dusterhoft A."/>
            <person name="Stiekema W."/>
            <person name="Entian K.D."/>
            <person name="Terryn N."/>
            <person name="Harris B."/>
            <person name="Ansorge W."/>
            <person name="Brandt P."/>
            <person name="Grivell L."/>
            <person name="Rieger M."/>
            <person name="Weichselgartner M."/>
            <person name="de Simone V."/>
            <person name="Obermaier B."/>
            <person name="Mache R."/>
            <person name="Muller M."/>
            <person name="Kreis M."/>
            <person name="Delseny M."/>
            <person name="Puigdomenech P."/>
            <person name="Watson M."/>
            <person name="Schmidtheini T."/>
            <person name="Reichert B."/>
            <person name="Portatelle D."/>
            <person name="Perez-Alonso M."/>
            <person name="Boutry M."/>
            <person name="Bancroft I."/>
            <person name="Vos P."/>
            <person name="Hoheisel J."/>
            <person name="Zimmermann W."/>
            <person name="Wedler H."/>
            <person name="Ridley P."/>
            <person name="Langham S.A."/>
            <person name="McCullagh B."/>
            <person name="Bilham L."/>
            <person name="Robben J."/>
            <person name="Van der Schueren J."/>
            <person name="Grymonprez B."/>
            <person name="Chuang Y.J."/>
            <person name="Vandenbussche F."/>
            <person name="Braeken M."/>
            <person name="Weltjens I."/>
            <person name="Voet M."/>
            <person name="Bastiaens I."/>
            <person name="Aert R."/>
            <person name="Defoor E."/>
            <person name="Weitzenegger T."/>
            <person name="Bothe G."/>
            <person name="Ramsperger U."/>
            <person name="Hilbert H."/>
            <person name="Braun M."/>
            <person name="Holzer E."/>
            <person name="Brandt A."/>
            <person name="Peters S."/>
            <person name="van Staveren M."/>
            <person name="Dirske W."/>
            <person name="Mooijman P."/>
            <person name="Klein Lankhorst R."/>
            <person name="Rose M."/>
            <person name="Hauf J."/>
            <person name="Kotter P."/>
            <person name="Berneiser S."/>
            <person name="Hempel S."/>
            <person name="Feldpausch M."/>
            <person name="Lamberth S."/>
            <person name="Van den Daele H."/>
            <person name="De Keyser A."/>
            <person name="Buysshaert C."/>
            <person name="Gielen J."/>
            <person name="Villarroel R."/>
            <person name="De Clercq R."/>
            <person name="Van Montagu M."/>
            <person name="Rogers J."/>
            <person name="Cronin A."/>
            <person name="Quail M."/>
            <person name="Bray-Allen S."/>
            <person name="Clark L."/>
            <person name="Doggett J."/>
            <person name="Hall S."/>
            <person name="Kay M."/>
            <person name="Lennard N."/>
            <person name="McLay K."/>
            <person name="Mayes R."/>
            <person name="Pettett A."/>
            <person name="Rajandream M.A."/>
            <person name="Lyne M."/>
            <person name="Benes V."/>
            <person name="Rechmann S."/>
            <person name="Borkova D."/>
            <person name="Blocker H."/>
            <person name="Scharfe M."/>
            <person name="Grimm M."/>
            <person name="Lohnert T.H."/>
            <person name="Dose S."/>
            <person name="de Haan M."/>
            <person name="Maarse A."/>
            <person name="Schafer M."/>
            <person name="Muller-Auer S."/>
            <person name="Gabel C."/>
            <person name="Fuchs M."/>
            <person name="Fartmann B."/>
            <person name="Granderath K."/>
            <person name="Dauner D."/>
            <person name="Herzl A."/>
            <person name="Neumann S."/>
            <person name="Argiriou A."/>
            <person name="Vitale D."/>
            <person name="Liguori R."/>
            <person name="Piravandi E."/>
            <person name="Massenet O."/>
            <person name="Quigley F."/>
            <person name="Clabauld G."/>
            <person name="Mundlein A."/>
            <person name="Felber R."/>
            <person name="Schnabl S."/>
            <person name="Hiller R."/>
            <person name="Schmidt W."/>
            <person name="Lecharny A."/>
            <person name="Aubourg S."/>
            <person name="Chefdor F."/>
            <person name="Cooke R."/>
            <person name="Berger C."/>
            <person name="Montfort A."/>
            <person name="Casacuberta E."/>
            <person name="Gibbons T."/>
            <person name="Weber N."/>
            <person name="Vandenbol M."/>
            <person name="Bargues M."/>
            <person name="Terol J."/>
            <person name="Torres A."/>
            <person name="Perez-Perez A."/>
            <person name="Purnelle B."/>
            <person name="Bent E."/>
            <person name="Johnson S."/>
            <person name="Tacon D."/>
            <person name="Jesse T."/>
            <person name="Heijnen L."/>
            <person name="Schwarz S."/>
            <person name="Scholler P."/>
            <person name="Heber S."/>
            <person name="Francs P."/>
            <person name="Bielke C."/>
            <person name="Frishman D."/>
            <person name="Haase D."/>
            <person name="Lemcke K."/>
            <person name="Mewes H.W."/>
            <person name="Stocker S."/>
            <person name="Zaccaria P."/>
            <person name="Bevan M."/>
            <person name="Wilson R.K."/>
            <person name="de la Bastide M."/>
            <person name="Habermann K."/>
            <person name="Parnell L."/>
            <person name="Dedhia N."/>
            <person name="Gnoj L."/>
            <person name="Schutz K."/>
            <person name="Huang E."/>
            <person name="Spiegel L."/>
            <person name="Sehkon M."/>
            <person name="Murray J."/>
            <person name="Sheet P."/>
            <person name="Cordes M."/>
            <person name="Abu-Threideh J."/>
            <person name="Stoneking T."/>
            <person name="Kalicki J."/>
            <person name="Graves T."/>
            <person name="Harmon G."/>
            <person name="Edwards J."/>
            <person name="Latreille P."/>
            <person name="Courtney L."/>
            <person name="Cloud J."/>
            <person name="Abbott A."/>
            <person name="Scott K."/>
            <person name="Johnson D."/>
            <person name="Minx P."/>
            <person name="Bentley D."/>
            <person name="Fulton B."/>
            <person name="Miller N."/>
            <person name="Greco T."/>
            <person name="Kemp K."/>
            <person name="Kramer J."/>
            <person name="Fulton L."/>
            <person name="Mardis E."/>
            <person name="Dante M."/>
            <person name="Pepin K."/>
            <person name="Hillier L."/>
            <person name="Nelson J."/>
            <person name="Spieth J."/>
            <person name="Ryan E."/>
            <person name="Andrews S."/>
            <person name="Geisel C."/>
            <person name="Layman D."/>
            <person name="Du H."/>
            <person name="Ali J."/>
            <person name="Berghoff A."/>
            <person name="Jones K."/>
            <person name="Drone K."/>
            <person name="Cotton M."/>
            <person name="Joshu C."/>
            <person name="Antonoiu B."/>
            <person name="Zidanic M."/>
            <person name="Strong C."/>
            <person name="Sun H."/>
            <person name="Lamar B."/>
            <person name="Yordan C."/>
            <person name="Ma P."/>
            <person name="Zhong J."/>
            <person name="Preston R."/>
            <person name="Vil D."/>
            <person name="Shekher M."/>
            <person name="Matero A."/>
            <person name="Shah R."/>
            <person name="Swaby I.K."/>
            <person name="O'Shaughnessy A."/>
            <person name="Rodriguez M."/>
            <person name="Hoffmann J."/>
            <person name="Till S."/>
            <person name="Granat S."/>
            <person name="Shohdy N."/>
            <person name="Hasegawa A."/>
            <person name="Hameed A."/>
            <person name="Lodhi M."/>
            <person name="Johnson A."/>
            <person name="Chen E."/>
            <person name="Marra M."/>
            <person name="Martienssen R."/>
            <person name="McCombie W.R."/>
        </authorList>
    </citation>
    <scope>NUCLEOTIDE SEQUENCE [LARGE SCALE GENOMIC DNA]</scope>
    <source>
        <strain evidence="13">cv. Columbia</strain>
    </source>
</reference>
<name>A8MR39_ARATH</name>
<keyword evidence="9" id="KW-0472">Membrane</keyword>
<dbReference type="FunFam" id="3.10.20.90:FF:000078">
    <property type="entry name" value="Auxin-responsive protein"/>
    <property type="match status" value="1"/>
</dbReference>
<evidence type="ECO:0000313" key="14">
    <source>
        <dbReference type="TAIR" id="AT4G28640"/>
    </source>
</evidence>
<dbReference type="RefSeq" id="NP_001078460.1">
    <property type="nucleotide sequence ID" value="NM_001084991.1"/>
</dbReference>
<keyword evidence="9" id="KW-1133">Transmembrane helix</keyword>
<dbReference type="OrthoDB" id="773336at2759"/>
<dbReference type="Proteomes" id="UP000006548">
    <property type="component" value="Chromosome 4"/>
</dbReference>
<dbReference type="GeneID" id="828982"/>
<evidence type="ECO:0000256" key="4">
    <source>
        <dbReference type="ARBA" id="ARBA00023015"/>
    </source>
</evidence>
<dbReference type="SMR" id="A8MR39"/>
<evidence type="ECO:0000256" key="3">
    <source>
        <dbReference type="ARBA" id="ARBA00022491"/>
    </source>
</evidence>
<evidence type="ECO:0000259" key="10">
    <source>
        <dbReference type="PROSITE" id="PS51745"/>
    </source>
</evidence>
<keyword evidence="13" id="KW-1185">Reference proteome</keyword>
<feature type="domain" description="PB1" evidence="10">
    <location>
        <begin position="136"/>
        <end position="235"/>
    </location>
</feature>